<dbReference type="Proteomes" id="UP000887116">
    <property type="component" value="Unassembled WGS sequence"/>
</dbReference>
<dbReference type="AlphaFoldDB" id="A0A8X6KQZ8"/>
<keyword evidence="2" id="KW-1185">Reference proteome</keyword>
<organism evidence="1 2">
    <name type="scientific">Trichonephila clavata</name>
    <name type="common">Joro spider</name>
    <name type="synonym">Nephila clavata</name>
    <dbReference type="NCBI Taxonomy" id="2740835"/>
    <lineage>
        <taxon>Eukaryota</taxon>
        <taxon>Metazoa</taxon>
        <taxon>Ecdysozoa</taxon>
        <taxon>Arthropoda</taxon>
        <taxon>Chelicerata</taxon>
        <taxon>Arachnida</taxon>
        <taxon>Araneae</taxon>
        <taxon>Araneomorphae</taxon>
        <taxon>Entelegynae</taxon>
        <taxon>Araneoidea</taxon>
        <taxon>Nephilidae</taxon>
        <taxon>Trichonephila</taxon>
    </lineage>
</organism>
<name>A0A8X6KQZ8_TRICU</name>
<comment type="caution">
    <text evidence="1">The sequence shown here is derived from an EMBL/GenBank/DDBJ whole genome shotgun (WGS) entry which is preliminary data.</text>
</comment>
<reference evidence="1" key="1">
    <citation type="submission" date="2020-07" db="EMBL/GenBank/DDBJ databases">
        <title>Multicomponent nature underlies the extraordinary mechanical properties of spider dragline silk.</title>
        <authorList>
            <person name="Kono N."/>
            <person name="Nakamura H."/>
            <person name="Mori M."/>
            <person name="Yoshida Y."/>
            <person name="Ohtoshi R."/>
            <person name="Malay A.D."/>
            <person name="Moran D.A.P."/>
            <person name="Tomita M."/>
            <person name="Numata K."/>
            <person name="Arakawa K."/>
        </authorList>
    </citation>
    <scope>NUCLEOTIDE SEQUENCE</scope>
</reference>
<protein>
    <submittedName>
        <fullName evidence="1">Uncharacterized protein</fullName>
    </submittedName>
</protein>
<proteinExistence type="predicted"/>
<evidence type="ECO:0000313" key="1">
    <source>
        <dbReference type="EMBL" id="GFQ81126.1"/>
    </source>
</evidence>
<gene>
    <name evidence="1" type="ORF">TNCT_676641</name>
</gene>
<sequence length="77" mass="8561">MAENNGRGERVHGCVPRNRKRICKEIHRDPSNFKGVAQEDKHLKIRTEVARTASPFTPCGCFENGKASYEAGSSLTD</sequence>
<evidence type="ECO:0000313" key="2">
    <source>
        <dbReference type="Proteomes" id="UP000887116"/>
    </source>
</evidence>
<accession>A0A8X6KQZ8</accession>
<dbReference type="EMBL" id="BMAO01012403">
    <property type="protein sequence ID" value="GFQ81126.1"/>
    <property type="molecule type" value="Genomic_DNA"/>
</dbReference>